<dbReference type="GO" id="GO:0003918">
    <property type="term" value="F:DNA topoisomerase type II (double strand cut, ATP-hydrolyzing) activity"/>
    <property type="evidence" value="ECO:0007669"/>
    <property type="project" value="UniProtKB-UniRule"/>
</dbReference>
<keyword evidence="8 12" id="KW-0799">Topoisomerase</keyword>
<dbReference type="SUPFAM" id="SSF56726">
    <property type="entry name" value="DNA topoisomerase IV, alpha subunit"/>
    <property type="match status" value="1"/>
</dbReference>
<evidence type="ECO:0000256" key="5">
    <source>
        <dbReference type="ARBA" id="ARBA00012895"/>
    </source>
</evidence>
<dbReference type="OrthoDB" id="5377392at2759"/>
<evidence type="ECO:0000313" key="17">
    <source>
        <dbReference type="Proteomes" id="UP000008743"/>
    </source>
</evidence>
<dbReference type="PRINTS" id="PR01551">
    <property type="entry name" value="SPO11HOMOLOG"/>
</dbReference>
<evidence type="ECO:0000256" key="2">
    <source>
        <dbReference type="ARBA" id="ARBA00001946"/>
    </source>
</evidence>
<dbReference type="GO" id="GO:0046872">
    <property type="term" value="F:metal ion binding"/>
    <property type="evidence" value="ECO:0007669"/>
    <property type="project" value="UniProtKB-KW"/>
</dbReference>
<dbReference type="InterPro" id="IPR013049">
    <property type="entry name" value="Spo11/TopoVI_A_N"/>
</dbReference>
<name>A0A0D2UJC0_CAPO3</name>
<dbReference type="CDD" id="cd00223">
    <property type="entry name" value="TOPRIM_TopoIIB_SPO"/>
    <property type="match status" value="1"/>
</dbReference>
<dbReference type="FunCoup" id="A0A0D2UJC0">
    <property type="interactions" value="85"/>
</dbReference>
<evidence type="ECO:0000256" key="10">
    <source>
        <dbReference type="ARBA" id="ARBA00023235"/>
    </source>
</evidence>
<comment type="similarity">
    <text evidence="4 12">Belongs to the TOP6A family.</text>
</comment>
<accession>A0A0D2UJC0</accession>
<dbReference type="EMBL" id="KE346368">
    <property type="protein sequence ID" value="KJE95181.1"/>
    <property type="molecule type" value="Genomic_DNA"/>
</dbReference>
<dbReference type="GO" id="GO:0007131">
    <property type="term" value="P:reciprocal meiotic recombination"/>
    <property type="evidence" value="ECO:0007669"/>
    <property type="project" value="TreeGrafter"/>
</dbReference>
<comment type="subcellular location">
    <subcellularLocation>
        <location evidence="3">Nucleus</location>
    </subcellularLocation>
</comment>
<keyword evidence="7" id="KW-0460">Magnesium</keyword>
<dbReference type="PRINTS" id="PR01550">
    <property type="entry name" value="TOP6AFAMILY"/>
</dbReference>
<dbReference type="RefSeq" id="XP_004346332.1">
    <property type="nucleotide sequence ID" value="XM_004346282.1"/>
</dbReference>
<dbReference type="EC" id="5.6.2.2" evidence="5"/>
<feature type="domain" description="Topoisomerase 6 subunit A/Spo11 TOPRIM" evidence="15">
    <location>
        <begin position="492"/>
        <end position="666"/>
    </location>
</feature>
<evidence type="ECO:0000259" key="15">
    <source>
        <dbReference type="Pfam" id="PF21180"/>
    </source>
</evidence>
<comment type="catalytic activity">
    <reaction evidence="1 12">
        <text>ATP-dependent breakage, passage and rejoining of double-stranded DNA.</text>
        <dbReference type="EC" id="5.6.2.2"/>
    </reaction>
</comment>
<evidence type="ECO:0000256" key="13">
    <source>
        <dbReference type="SAM" id="MobiDB-lite"/>
    </source>
</evidence>
<organism evidence="16 17">
    <name type="scientific">Capsaspora owczarzaki (strain ATCC 30864)</name>
    <dbReference type="NCBI Taxonomy" id="595528"/>
    <lineage>
        <taxon>Eukaryota</taxon>
        <taxon>Filasterea</taxon>
        <taxon>Capsaspora</taxon>
    </lineage>
</organism>
<dbReference type="InterPro" id="IPR034136">
    <property type="entry name" value="TOPRIM_Topo6A/Spo11"/>
</dbReference>
<reference evidence="17" key="1">
    <citation type="submission" date="2011-02" db="EMBL/GenBank/DDBJ databases">
        <title>The Genome Sequence of Capsaspora owczarzaki ATCC 30864.</title>
        <authorList>
            <person name="Russ C."/>
            <person name="Cuomo C."/>
            <person name="Burger G."/>
            <person name="Gray M.W."/>
            <person name="Holland P.W.H."/>
            <person name="King N."/>
            <person name="Lang F.B.F."/>
            <person name="Roger A.J."/>
            <person name="Ruiz-Trillo I."/>
            <person name="Young S.K."/>
            <person name="Zeng Q."/>
            <person name="Gargeya S."/>
            <person name="Alvarado L."/>
            <person name="Berlin A."/>
            <person name="Chapman S.B."/>
            <person name="Chen Z."/>
            <person name="Freedman E."/>
            <person name="Gellesch M."/>
            <person name="Goldberg J."/>
            <person name="Griggs A."/>
            <person name="Gujja S."/>
            <person name="Heilman E."/>
            <person name="Heiman D."/>
            <person name="Howarth C."/>
            <person name="Mehta T."/>
            <person name="Neiman D."/>
            <person name="Pearson M."/>
            <person name="Roberts A."/>
            <person name="Saif S."/>
            <person name="Shea T."/>
            <person name="Shenoy N."/>
            <person name="Sisk P."/>
            <person name="Stolte C."/>
            <person name="Sykes S."/>
            <person name="White J."/>
            <person name="Yandava C."/>
            <person name="Haas B."/>
            <person name="Nusbaum C."/>
            <person name="Birren B."/>
        </authorList>
    </citation>
    <scope>NUCLEOTIDE SEQUENCE</scope>
    <source>
        <strain evidence="17">ATCC 30864</strain>
    </source>
</reference>
<feature type="compositionally biased region" description="Basic and acidic residues" evidence="13">
    <location>
        <begin position="30"/>
        <end position="47"/>
    </location>
</feature>
<dbReference type="Gene3D" id="1.10.10.10">
    <property type="entry name" value="Winged helix-like DNA-binding domain superfamily/Winged helix DNA-binding domain"/>
    <property type="match status" value="1"/>
</dbReference>
<evidence type="ECO:0000259" key="14">
    <source>
        <dbReference type="Pfam" id="PF04406"/>
    </source>
</evidence>
<evidence type="ECO:0000256" key="6">
    <source>
        <dbReference type="ARBA" id="ARBA00022723"/>
    </source>
</evidence>
<evidence type="ECO:0000256" key="12">
    <source>
        <dbReference type="PROSITE-ProRule" id="PRU01385"/>
    </source>
</evidence>
<feature type="region of interest" description="Disordered" evidence="13">
    <location>
        <begin position="150"/>
        <end position="185"/>
    </location>
</feature>
<evidence type="ECO:0000256" key="4">
    <source>
        <dbReference type="ARBA" id="ARBA00006559"/>
    </source>
</evidence>
<dbReference type="GO" id="GO:0000706">
    <property type="term" value="P:meiotic DNA double-strand break processing"/>
    <property type="evidence" value="ECO:0007669"/>
    <property type="project" value="TreeGrafter"/>
</dbReference>
<keyword evidence="9 12" id="KW-0238">DNA-binding</keyword>
<evidence type="ECO:0000256" key="1">
    <source>
        <dbReference type="ARBA" id="ARBA00000185"/>
    </source>
</evidence>
<keyword evidence="17" id="KW-1185">Reference proteome</keyword>
<dbReference type="Pfam" id="PF04406">
    <property type="entry name" value="TP6A_N"/>
    <property type="match status" value="1"/>
</dbReference>
<feature type="active site" description="O-(5'-phospho-DNA)-tyrosine intermediate" evidence="12">
    <location>
        <position position="401"/>
    </location>
</feature>
<sequence>MNANSTIVPLYARADAGSKHNSVADVAPRPCHEDYDGGMDADRREASETVPGTNPAAPERATLQLGDEAVVPDSLGRQKTPSDLYVPESPQATTRIEPDRGAAPSPLSSPDSDSFAVFCFSLQPAANAEAAPRDDLDHSVRYIHPGLLAPGLQPDVSSQLDEQPDAEQSDAAQSDAADLESKSQEHTTLLCEDDWVQMSSVHHVSDGRLQSLCKSDDDDDDQSNESYDDGDAQLGLCYIRLHDSSDMGDLSQNSAADDNAVELSQDQQQFDDCENFGDTTILPEDYADQEDLAATAPEVHIFSSVPKTSRQLLQDIEGIVLNTIAAIVEEEVPYFEFHSRVRQQGIVFDPQVGFRVLLHNKLTKVDMFNSPRRFAVMWKVLECIFELLRRKLNTTKRDLFYLDVPLFGSQKSVDCAIDDIACLLQVSRAQLHCIASFKGLICGNLEVSFEPLDELEDQEDGEQRAFLSTQLESKLLPRDIDDITVMQTTAEFVLIVEKEAVFHRLLNDRVFDHIGDCIVITGIGYPDIQTRSFVHRLAEMCGLPMYALVDCDPHGFDILCNYKYGSRALAFDSENLTVPSLRWLGLLPSDIDKFNIQEANWLAFNQYDTGKLTSLLNAPFLTLPDLHLWREELELMQARGIKCELQALNVDGDLTFLTGRFLPHKLQSGHFLL</sequence>
<dbReference type="Proteomes" id="UP000008743">
    <property type="component" value="Unassembled WGS sequence"/>
</dbReference>
<gene>
    <name evidence="16" type="ORF">CAOG_005659</name>
</gene>
<dbReference type="PANTHER" id="PTHR10848:SF0">
    <property type="entry name" value="MEIOTIC RECOMBINATION PROTEIN SPO11"/>
    <property type="match status" value="1"/>
</dbReference>
<dbReference type="InterPro" id="IPR036078">
    <property type="entry name" value="Spo11/TopoVI_A_sf"/>
</dbReference>
<dbReference type="PANTHER" id="PTHR10848">
    <property type="entry name" value="MEIOTIC RECOMBINATION PROTEIN SPO11"/>
    <property type="match status" value="1"/>
</dbReference>
<dbReference type="InParanoid" id="A0A0D2UJC0"/>
<dbReference type="PhylomeDB" id="A0A0D2UJC0"/>
<dbReference type="Pfam" id="PF21180">
    <property type="entry name" value="TOP6A-Spo11_Toprim"/>
    <property type="match status" value="1"/>
</dbReference>
<dbReference type="AlphaFoldDB" id="A0A0D2UJC0"/>
<dbReference type="InterPro" id="IPR002815">
    <property type="entry name" value="Spo11/TopoVI_A"/>
</dbReference>
<keyword evidence="10 12" id="KW-0413">Isomerase</keyword>
<feature type="domain" description="Spo11/DNA topoisomerase VI subunit A N-terminal" evidence="14">
    <location>
        <begin position="372"/>
        <end position="432"/>
    </location>
</feature>
<evidence type="ECO:0000256" key="8">
    <source>
        <dbReference type="ARBA" id="ARBA00023029"/>
    </source>
</evidence>
<proteinExistence type="inferred from homology"/>
<dbReference type="PROSITE" id="PS52041">
    <property type="entry name" value="TOPO_IIB"/>
    <property type="match status" value="1"/>
</dbReference>
<dbReference type="GO" id="GO:0005524">
    <property type="term" value="F:ATP binding"/>
    <property type="evidence" value="ECO:0007669"/>
    <property type="project" value="InterPro"/>
</dbReference>
<dbReference type="Gene3D" id="3.40.1360.10">
    <property type="match status" value="1"/>
</dbReference>
<protein>
    <recommendedName>
        <fullName evidence="5">DNA topoisomerase (ATP-hydrolyzing)</fullName>
        <ecNumber evidence="5">5.6.2.2</ecNumber>
    </recommendedName>
</protein>
<keyword evidence="11" id="KW-0539">Nucleus</keyword>
<dbReference type="GO" id="GO:0003677">
    <property type="term" value="F:DNA binding"/>
    <property type="evidence" value="ECO:0007669"/>
    <property type="project" value="UniProtKB-UniRule"/>
</dbReference>
<dbReference type="InterPro" id="IPR013048">
    <property type="entry name" value="Meiotic_Spo11"/>
</dbReference>
<evidence type="ECO:0000313" key="16">
    <source>
        <dbReference type="EMBL" id="KJE95181.1"/>
    </source>
</evidence>
<dbReference type="eggNOG" id="KOG2795">
    <property type="taxonomic scope" value="Eukaryota"/>
</dbReference>
<dbReference type="GO" id="GO:0042138">
    <property type="term" value="P:meiotic DNA double-strand break formation"/>
    <property type="evidence" value="ECO:0007669"/>
    <property type="project" value="InterPro"/>
</dbReference>
<evidence type="ECO:0000256" key="3">
    <source>
        <dbReference type="ARBA" id="ARBA00004123"/>
    </source>
</evidence>
<comment type="cofactor">
    <cofactor evidence="2">
        <name>Mg(2+)</name>
        <dbReference type="ChEBI" id="CHEBI:18420"/>
    </cofactor>
</comment>
<evidence type="ECO:0000256" key="7">
    <source>
        <dbReference type="ARBA" id="ARBA00022842"/>
    </source>
</evidence>
<dbReference type="STRING" id="595528.A0A0D2UJC0"/>
<keyword evidence="6" id="KW-0479">Metal-binding</keyword>
<dbReference type="InterPro" id="IPR036388">
    <property type="entry name" value="WH-like_DNA-bd_sf"/>
</dbReference>
<evidence type="ECO:0000256" key="11">
    <source>
        <dbReference type="ARBA" id="ARBA00023242"/>
    </source>
</evidence>
<dbReference type="GO" id="GO:0000228">
    <property type="term" value="C:nuclear chromosome"/>
    <property type="evidence" value="ECO:0007669"/>
    <property type="project" value="TreeGrafter"/>
</dbReference>
<feature type="region of interest" description="Disordered" evidence="13">
    <location>
        <begin position="13"/>
        <end position="109"/>
    </location>
</feature>
<evidence type="ECO:0000256" key="9">
    <source>
        <dbReference type="ARBA" id="ARBA00023125"/>
    </source>
</evidence>